<sequence length="164" mass="18138">MALVGFGRAPHQQRCRYFITQQFLEVLTGRFDTRKEDGYPLILASQVSAQQGNERSFTSPRQPDEMVQATQVQCISIYEAARFASLQADNILKPTQPALARPGSCGGRVQLIEDASGSLQSSYCYAQVLSGLAHQVVLRRGGKGQAWQSQTDWWRLGPRAGASY</sequence>
<dbReference type="AlphaFoldDB" id="A0A1G1TB07"/>
<dbReference type="Proteomes" id="UP000176294">
    <property type="component" value="Unassembled WGS sequence"/>
</dbReference>
<name>A0A1G1TB07_9BACT</name>
<evidence type="ECO:0000313" key="1">
    <source>
        <dbReference type="EMBL" id="OGX88058.1"/>
    </source>
</evidence>
<dbReference type="EMBL" id="MDZB01000068">
    <property type="protein sequence ID" value="OGX88058.1"/>
    <property type="molecule type" value="Genomic_DNA"/>
</dbReference>
<gene>
    <name evidence="1" type="ORF">BEN47_09940</name>
</gene>
<reference evidence="1 2" key="1">
    <citation type="submission" date="2016-08" db="EMBL/GenBank/DDBJ databases">
        <title>Hymenobacter coccineus sp. nov., Hymenobacter lapidarius sp. nov. and Hymenobacter glacialis sp. nov., isolated from Antarctic soil.</title>
        <authorList>
            <person name="Sedlacek I."/>
            <person name="Kralova S."/>
            <person name="Kyrova K."/>
            <person name="Maslanova I."/>
            <person name="Stankova E."/>
            <person name="Vrbovska V."/>
            <person name="Nemec M."/>
            <person name="Bartak M."/>
            <person name="Svec P."/>
            <person name="Busse H.-J."/>
            <person name="Pantucek R."/>
        </authorList>
    </citation>
    <scope>NUCLEOTIDE SEQUENCE [LARGE SCALE GENOMIC DNA]</scope>
    <source>
        <strain evidence="1 2">CCM 8643</strain>
    </source>
</reference>
<organism evidence="1 2">
    <name type="scientific">Hymenobacter lapidarius</name>
    <dbReference type="NCBI Taxonomy" id="1908237"/>
    <lineage>
        <taxon>Bacteria</taxon>
        <taxon>Pseudomonadati</taxon>
        <taxon>Bacteroidota</taxon>
        <taxon>Cytophagia</taxon>
        <taxon>Cytophagales</taxon>
        <taxon>Hymenobacteraceae</taxon>
        <taxon>Hymenobacter</taxon>
    </lineage>
</organism>
<protein>
    <submittedName>
        <fullName evidence="1">Uncharacterized protein</fullName>
    </submittedName>
</protein>
<keyword evidence="2" id="KW-1185">Reference proteome</keyword>
<comment type="caution">
    <text evidence="1">The sequence shown here is derived from an EMBL/GenBank/DDBJ whole genome shotgun (WGS) entry which is preliminary data.</text>
</comment>
<evidence type="ECO:0000313" key="2">
    <source>
        <dbReference type="Proteomes" id="UP000176294"/>
    </source>
</evidence>
<proteinExistence type="predicted"/>
<accession>A0A1G1TB07</accession>